<dbReference type="InterPro" id="IPR006091">
    <property type="entry name" value="Acyl-CoA_Oxase/DH_mid-dom"/>
</dbReference>
<evidence type="ECO:0000259" key="7">
    <source>
        <dbReference type="Pfam" id="PF00441"/>
    </source>
</evidence>
<keyword evidence="11" id="KW-1185">Reference proteome</keyword>
<dbReference type="GO" id="GO:0050660">
    <property type="term" value="F:flavin adenine dinucleotide binding"/>
    <property type="evidence" value="ECO:0007669"/>
    <property type="project" value="InterPro"/>
</dbReference>
<dbReference type="OrthoDB" id="9785203at2"/>
<dbReference type="Pfam" id="PF00441">
    <property type="entry name" value="Acyl-CoA_dh_1"/>
    <property type="match status" value="1"/>
</dbReference>
<evidence type="ECO:0000256" key="5">
    <source>
        <dbReference type="ARBA" id="ARBA00023002"/>
    </source>
</evidence>
<dbReference type="RefSeq" id="WP_066546718.1">
    <property type="nucleotide sequence ID" value="NZ_MASJ01000034.1"/>
</dbReference>
<reference evidence="10 11" key="1">
    <citation type="submission" date="2016-07" db="EMBL/GenBank/DDBJ databases">
        <title>Caryophanon tenue genome sequencing.</title>
        <authorList>
            <person name="Verma A."/>
            <person name="Pal Y."/>
            <person name="Krishnamurthi S."/>
        </authorList>
    </citation>
    <scope>NUCLEOTIDE SEQUENCE [LARGE SCALE GENOMIC DNA]</scope>
    <source>
        <strain evidence="10 11">DSM 14152</strain>
    </source>
</reference>
<evidence type="ECO:0000259" key="9">
    <source>
        <dbReference type="Pfam" id="PF02771"/>
    </source>
</evidence>
<dbReference type="PIRSF" id="PIRSF016578">
    <property type="entry name" value="HsaA"/>
    <property type="match status" value="1"/>
</dbReference>
<dbReference type="Gene3D" id="1.10.540.10">
    <property type="entry name" value="Acyl-CoA dehydrogenase/oxidase, N-terminal domain"/>
    <property type="match status" value="1"/>
</dbReference>
<evidence type="ECO:0000256" key="2">
    <source>
        <dbReference type="ARBA" id="ARBA00009347"/>
    </source>
</evidence>
<evidence type="ECO:0000313" key="11">
    <source>
        <dbReference type="Proteomes" id="UP000093199"/>
    </source>
</evidence>
<dbReference type="GO" id="GO:0003995">
    <property type="term" value="F:acyl-CoA dehydrogenase activity"/>
    <property type="evidence" value="ECO:0007669"/>
    <property type="project" value="TreeGrafter"/>
</dbReference>
<keyword evidence="5 6" id="KW-0560">Oxidoreductase</keyword>
<dbReference type="PANTHER" id="PTHR43884">
    <property type="entry name" value="ACYL-COA DEHYDROGENASE"/>
    <property type="match status" value="1"/>
</dbReference>
<dbReference type="Gene3D" id="2.40.110.10">
    <property type="entry name" value="Butyryl-CoA Dehydrogenase, subunit A, domain 2"/>
    <property type="match status" value="1"/>
</dbReference>
<comment type="similarity">
    <text evidence="2 6">Belongs to the acyl-CoA dehydrogenase family.</text>
</comment>
<dbReference type="PANTHER" id="PTHR43884:SF25">
    <property type="entry name" value="ACYL-COA DEHYDROGENASE YDBM-RELATED"/>
    <property type="match status" value="1"/>
</dbReference>
<dbReference type="InterPro" id="IPR013786">
    <property type="entry name" value="AcylCoA_DH/ox_N"/>
</dbReference>
<name>A0A1C0Y8N7_9BACL</name>
<dbReference type="Proteomes" id="UP000093199">
    <property type="component" value="Unassembled WGS sequence"/>
</dbReference>
<evidence type="ECO:0000256" key="1">
    <source>
        <dbReference type="ARBA" id="ARBA00001974"/>
    </source>
</evidence>
<comment type="caution">
    <text evidence="10">The sequence shown here is derived from an EMBL/GenBank/DDBJ whole genome shotgun (WGS) entry which is preliminary data.</text>
</comment>
<feature type="domain" description="Acyl-CoA oxidase/dehydrogenase middle" evidence="8">
    <location>
        <begin position="123"/>
        <end position="214"/>
    </location>
</feature>
<accession>A0A1C0Y8N7</accession>
<protein>
    <submittedName>
        <fullName evidence="10">Acyl-CoA dehydrogenase</fullName>
    </submittedName>
</protein>
<dbReference type="InterPro" id="IPR009100">
    <property type="entry name" value="AcylCoA_DH/oxidase_NM_dom_sf"/>
</dbReference>
<dbReference type="Gene3D" id="1.20.140.10">
    <property type="entry name" value="Butyryl-CoA Dehydrogenase, subunit A, domain 3"/>
    <property type="match status" value="1"/>
</dbReference>
<dbReference type="InterPro" id="IPR009075">
    <property type="entry name" value="AcylCo_DH/oxidase_C"/>
</dbReference>
<evidence type="ECO:0000256" key="6">
    <source>
        <dbReference type="RuleBase" id="RU362125"/>
    </source>
</evidence>
<evidence type="ECO:0000256" key="3">
    <source>
        <dbReference type="ARBA" id="ARBA00022630"/>
    </source>
</evidence>
<comment type="cofactor">
    <cofactor evidence="1 6">
        <name>FAD</name>
        <dbReference type="ChEBI" id="CHEBI:57692"/>
    </cofactor>
</comment>
<keyword evidence="3 6" id="KW-0285">Flavoprotein</keyword>
<dbReference type="InterPro" id="IPR036250">
    <property type="entry name" value="AcylCo_DH-like_C"/>
</dbReference>
<keyword evidence="4 6" id="KW-0274">FAD</keyword>
<proteinExistence type="inferred from homology"/>
<dbReference type="SUPFAM" id="SSF56645">
    <property type="entry name" value="Acyl-CoA dehydrogenase NM domain-like"/>
    <property type="match status" value="1"/>
</dbReference>
<dbReference type="EMBL" id="MASJ01000034">
    <property type="protein sequence ID" value="OCS83510.1"/>
    <property type="molecule type" value="Genomic_DNA"/>
</dbReference>
<dbReference type="InterPro" id="IPR037069">
    <property type="entry name" value="AcylCoA_DH/ox_N_sf"/>
</dbReference>
<sequence>MFIQSEIVTEWLQRLDTHKAFFTEQAAYRDETRTFPAEQLHWLAEQGYSALTLPKQYGGQGLTVSDMVVLQEKLATFDGSTALAIGWQLGVVGDLFEQHTWEDATLMALATNIKEGALINRNASERATGSPMRGGRPETTAQKVGDTWVLNGHKVFATTSPVLHYFVVSAWVEEKQAICHFLVPHDSEGLSLQQTWNTVGMRATASDDLLLQNVTLPLHALVEVQQVPHTARINGWLLHIPACYLGIAQAARDYALHYATTYSPNSIQGTISDLPNVKTHIGHMEQELMEMRHFLYSAARLYDDVHQRPLLTNELNAAKTKVMNGAIQVIDIAMRICGAHSLQMDCPLQRYYRDIRAGLHNPPMEDMVVLKLAETAIANAKK</sequence>
<dbReference type="SUPFAM" id="SSF47203">
    <property type="entry name" value="Acyl-CoA dehydrogenase C-terminal domain-like"/>
    <property type="match status" value="1"/>
</dbReference>
<feature type="domain" description="Acyl-CoA dehydrogenase/oxidase C-terminal" evidence="7">
    <location>
        <begin position="240"/>
        <end position="357"/>
    </location>
</feature>
<dbReference type="CDD" id="cd00567">
    <property type="entry name" value="ACAD"/>
    <property type="match status" value="1"/>
</dbReference>
<evidence type="ECO:0000313" key="10">
    <source>
        <dbReference type="EMBL" id="OCS83510.1"/>
    </source>
</evidence>
<evidence type="ECO:0000256" key="4">
    <source>
        <dbReference type="ARBA" id="ARBA00022827"/>
    </source>
</evidence>
<dbReference type="STRING" id="33978.A6M13_04295"/>
<feature type="domain" description="Acyl-CoA dehydrogenase/oxidase N-terminal" evidence="9">
    <location>
        <begin position="23"/>
        <end position="95"/>
    </location>
</feature>
<organism evidence="10 11">
    <name type="scientific">Caryophanon tenue</name>
    <dbReference type="NCBI Taxonomy" id="33978"/>
    <lineage>
        <taxon>Bacteria</taxon>
        <taxon>Bacillati</taxon>
        <taxon>Bacillota</taxon>
        <taxon>Bacilli</taxon>
        <taxon>Bacillales</taxon>
        <taxon>Caryophanaceae</taxon>
        <taxon>Caryophanon</taxon>
    </lineage>
</organism>
<gene>
    <name evidence="10" type="ORF">A6M13_04295</name>
</gene>
<dbReference type="AlphaFoldDB" id="A0A1C0Y8N7"/>
<dbReference type="Pfam" id="PF02771">
    <property type="entry name" value="Acyl-CoA_dh_N"/>
    <property type="match status" value="1"/>
</dbReference>
<evidence type="ECO:0000259" key="8">
    <source>
        <dbReference type="Pfam" id="PF02770"/>
    </source>
</evidence>
<dbReference type="Pfam" id="PF02770">
    <property type="entry name" value="Acyl-CoA_dh_M"/>
    <property type="match status" value="1"/>
</dbReference>
<dbReference type="InterPro" id="IPR046373">
    <property type="entry name" value="Acyl-CoA_Oxase/DH_mid-dom_sf"/>
</dbReference>